<dbReference type="Pfam" id="PF04143">
    <property type="entry name" value="Sulf_transp"/>
    <property type="match status" value="1"/>
</dbReference>
<feature type="transmembrane region" description="Helical" evidence="9">
    <location>
        <begin position="6"/>
        <end position="27"/>
    </location>
</feature>
<evidence type="ECO:0000256" key="1">
    <source>
        <dbReference type="ARBA" id="ARBA00004429"/>
    </source>
</evidence>
<evidence type="ECO:0000256" key="8">
    <source>
        <dbReference type="ARBA" id="ARBA00035655"/>
    </source>
</evidence>
<proteinExistence type="inferred from homology"/>
<reference evidence="10 11" key="1">
    <citation type="submission" date="2014-02" db="EMBL/GenBank/DDBJ databases">
        <title>The small core and large imbalanced accessory genome model reveals a collaborative survival strategy of Sorangium cellulosum strains in nature.</title>
        <authorList>
            <person name="Han K."/>
            <person name="Peng R."/>
            <person name="Blom J."/>
            <person name="Li Y.-Z."/>
        </authorList>
    </citation>
    <scope>NUCLEOTIDE SEQUENCE [LARGE SCALE GENOMIC DNA]</scope>
    <source>
        <strain evidence="10 11">So0149</strain>
    </source>
</reference>
<accession>A0A150S5A3</accession>
<sequence>MHDFTVTGPLVGGALIGLSASLLLLFNGRVAGISGIFGGLLFRERGDTAWRAAFVVGLLLGGLALAAAHPAAFPPAGGGRSLGLLVAAGLLVGLGARLANGCTSGHGVCGLSRLSLRSLVATVTFMATAAVTVYVSLHGLGAAR</sequence>
<evidence type="ECO:0000256" key="3">
    <source>
        <dbReference type="ARBA" id="ARBA00022475"/>
    </source>
</evidence>
<feature type="transmembrane region" description="Helical" evidence="9">
    <location>
        <begin position="119"/>
        <end position="137"/>
    </location>
</feature>
<comment type="caution">
    <text evidence="10">The sequence shown here is derived from an EMBL/GenBank/DDBJ whole genome shotgun (WGS) entry which is preliminary data.</text>
</comment>
<evidence type="ECO:0000256" key="6">
    <source>
        <dbReference type="ARBA" id="ARBA00022989"/>
    </source>
</evidence>
<dbReference type="Proteomes" id="UP000075515">
    <property type="component" value="Unassembled WGS sequence"/>
</dbReference>
<evidence type="ECO:0000256" key="9">
    <source>
        <dbReference type="SAM" id="Phobius"/>
    </source>
</evidence>
<gene>
    <name evidence="10" type="ORF">BE18_49425</name>
</gene>
<evidence type="ECO:0000313" key="11">
    <source>
        <dbReference type="Proteomes" id="UP000075515"/>
    </source>
</evidence>
<dbReference type="InterPro" id="IPR007272">
    <property type="entry name" value="Sulf_transp_TsuA/YedE"/>
</dbReference>
<dbReference type="PANTHER" id="PTHR30574:SF1">
    <property type="entry name" value="SULPHUR TRANSPORT DOMAIN-CONTAINING PROTEIN"/>
    <property type="match status" value="1"/>
</dbReference>
<evidence type="ECO:0000256" key="5">
    <source>
        <dbReference type="ARBA" id="ARBA00022692"/>
    </source>
</evidence>
<keyword evidence="2" id="KW-0813">Transport</keyword>
<evidence type="ECO:0000313" key="10">
    <source>
        <dbReference type="EMBL" id="KYF94523.1"/>
    </source>
</evidence>
<keyword evidence="7 9" id="KW-0472">Membrane</keyword>
<evidence type="ECO:0000256" key="2">
    <source>
        <dbReference type="ARBA" id="ARBA00022448"/>
    </source>
</evidence>
<feature type="transmembrane region" description="Helical" evidence="9">
    <location>
        <begin position="48"/>
        <end position="69"/>
    </location>
</feature>
<keyword evidence="5 9" id="KW-0812">Transmembrane</keyword>
<dbReference type="GO" id="GO:0005886">
    <property type="term" value="C:plasma membrane"/>
    <property type="evidence" value="ECO:0007669"/>
    <property type="project" value="UniProtKB-SubCell"/>
</dbReference>
<comment type="similarity">
    <text evidence="8">Belongs to the TsuA/YedE (TC 9.B.102) family.</text>
</comment>
<comment type="subcellular location">
    <subcellularLocation>
        <location evidence="1">Cell inner membrane</location>
        <topology evidence="1">Multi-pass membrane protein</topology>
    </subcellularLocation>
</comment>
<organism evidence="10 11">
    <name type="scientific">Sorangium cellulosum</name>
    <name type="common">Polyangium cellulosum</name>
    <dbReference type="NCBI Taxonomy" id="56"/>
    <lineage>
        <taxon>Bacteria</taxon>
        <taxon>Pseudomonadati</taxon>
        <taxon>Myxococcota</taxon>
        <taxon>Polyangia</taxon>
        <taxon>Polyangiales</taxon>
        <taxon>Polyangiaceae</taxon>
        <taxon>Sorangium</taxon>
    </lineage>
</organism>
<name>A0A150S5A3_SORCE</name>
<keyword evidence="4" id="KW-0997">Cell inner membrane</keyword>
<dbReference type="PANTHER" id="PTHR30574">
    <property type="entry name" value="INNER MEMBRANE PROTEIN YEDE"/>
    <property type="match status" value="1"/>
</dbReference>
<dbReference type="EMBL" id="JEMC01001735">
    <property type="protein sequence ID" value="KYF94523.1"/>
    <property type="molecule type" value="Genomic_DNA"/>
</dbReference>
<evidence type="ECO:0000256" key="4">
    <source>
        <dbReference type="ARBA" id="ARBA00022519"/>
    </source>
</evidence>
<keyword evidence="3" id="KW-1003">Cell membrane</keyword>
<evidence type="ECO:0000256" key="7">
    <source>
        <dbReference type="ARBA" id="ARBA00023136"/>
    </source>
</evidence>
<feature type="transmembrane region" description="Helical" evidence="9">
    <location>
        <begin position="81"/>
        <end position="99"/>
    </location>
</feature>
<keyword evidence="6 9" id="KW-1133">Transmembrane helix</keyword>
<dbReference type="AlphaFoldDB" id="A0A150S5A3"/>
<protein>
    <submittedName>
        <fullName evidence="10">YeeE/YedE family protein</fullName>
    </submittedName>
</protein>